<organism evidence="1 2">
    <name type="scientific">Desmophyllum pertusum</name>
    <dbReference type="NCBI Taxonomy" id="174260"/>
    <lineage>
        <taxon>Eukaryota</taxon>
        <taxon>Metazoa</taxon>
        <taxon>Cnidaria</taxon>
        <taxon>Anthozoa</taxon>
        <taxon>Hexacorallia</taxon>
        <taxon>Scleractinia</taxon>
        <taxon>Caryophylliina</taxon>
        <taxon>Caryophylliidae</taxon>
        <taxon>Desmophyllum</taxon>
    </lineage>
</organism>
<reference evidence="1" key="1">
    <citation type="submission" date="2023-01" db="EMBL/GenBank/DDBJ databases">
        <title>Genome assembly of the deep-sea coral Lophelia pertusa.</title>
        <authorList>
            <person name="Herrera S."/>
            <person name="Cordes E."/>
        </authorList>
    </citation>
    <scope>NUCLEOTIDE SEQUENCE</scope>
    <source>
        <strain evidence="1">USNM1676648</strain>
        <tissue evidence="1">Polyp</tissue>
    </source>
</reference>
<gene>
    <name evidence="1" type="ORF">OS493_008935</name>
</gene>
<keyword evidence="2" id="KW-1185">Reference proteome</keyword>
<evidence type="ECO:0000313" key="2">
    <source>
        <dbReference type="Proteomes" id="UP001163046"/>
    </source>
</evidence>
<sequence>MAVSQGFDPRLRWARKHSRDVGDICVKSAPSRRVGSFQRYPSHVRQCRRERLKTQKTKLLILKANSVNS</sequence>
<name>A0A9X0D0N2_9CNID</name>
<accession>A0A9X0D0N2</accession>
<protein>
    <submittedName>
        <fullName evidence="1">Uncharacterized protein</fullName>
    </submittedName>
</protein>
<dbReference type="Proteomes" id="UP001163046">
    <property type="component" value="Unassembled WGS sequence"/>
</dbReference>
<dbReference type="EMBL" id="MU826353">
    <property type="protein sequence ID" value="KAJ7380474.1"/>
    <property type="molecule type" value="Genomic_DNA"/>
</dbReference>
<evidence type="ECO:0000313" key="1">
    <source>
        <dbReference type="EMBL" id="KAJ7380474.1"/>
    </source>
</evidence>
<comment type="caution">
    <text evidence="1">The sequence shown here is derived from an EMBL/GenBank/DDBJ whole genome shotgun (WGS) entry which is preliminary data.</text>
</comment>
<proteinExistence type="predicted"/>
<dbReference type="AlphaFoldDB" id="A0A9X0D0N2"/>